<feature type="repeat" description="ANK" evidence="1">
    <location>
        <begin position="78"/>
        <end position="110"/>
    </location>
</feature>
<dbReference type="EMBL" id="WMBA01000071">
    <property type="protein sequence ID" value="MTD58550.1"/>
    <property type="molecule type" value="Genomic_DNA"/>
</dbReference>
<dbReference type="PROSITE" id="PS50088">
    <property type="entry name" value="ANK_REPEAT"/>
    <property type="match status" value="2"/>
</dbReference>
<dbReference type="SMART" id="SM00248">
    <property type="entry name" value="ANK"/>
    <property type="match status" value="2"/>
</dbReference>
<dbReference type="SUPFAM" id="SSF48403">
    <property type="entry name" value="Ankyrin repeat"/>
    <property type="match status" value="1"/>
</dbReference>
<accession>A0A6N7ZA00</accession>
<dbReference type="PROSITE" id="PS50297">
    <property type="entry name" value="ANK_REP_REGION"/>
    <property type="match status" value="2"/>
</dbReference>
<dbReference type="Gene3D" id="1.25.40.20">
    <property type="entry name" value="Ankyrin repeat-containing domain"/>
    <property type="match status" value="1"/>
</dbReference>
<dbReference type="RefSeq" id="WP_154760627.1">
    <property type="nucleotide sequence ID" value="NZ_WMBA01000071.1"/>
</dbReference>
<evidence type="ECO:0000256" key="1">
    <source>
        <dbReference type="PROSITE-ProRule" id="PRU00023"/>
    </source>
</evidence>
<name>A0A6N7ZA00_9PSEU</name>
<protein>
    <submittedName>
        <fullName evidence="2">Ankyrin repeat domain-containing protein</fullName>
    </submittedName>
</protein>
<proteinExistence type="predicted"/>
<evidence type="ECO:0000313" key="3">
    <source>
        <dbReference type="Proteomes" id="UP000440096"/>
    </source>
</evidence>
<dbReference type="PANTHER" id="PTHR46224:SF64">
    <property type="entry name" value="IQ MOTIF AND ANKYRIN REPEAT DOMAIN-CONTAINING PROTEIN 1"/>
    <property type="match status" value="1"/>
</dbReference>
<comment type="caution">
    <text evidence="2">The sequence shown here is derived from an EMBL/GenBank/DDBJ whole genome shotgun (WGS) entry which is preliminary data.</text>
</comment>
<evidence type="ECO:0000313" key="2">
    <source>
        <dbReference type="EMBL" id="MTD58550.1"/>
    </source>
</evidence>
<reference evidence="2 3" key="1">
    <citation type="submission" date="2019-11" db="EMBL/GenBank/DDBJ databases">
        <title>Draft genome of Amycolatopsis RM579.</title>
        <authorList>
            <person name="Duangmal K."/>
            <person name="Mingma R."/>
        </authorList>
    </citation>
    <scope>NUCLEOTIDE SEQUENCE [LARGE SCALE GENOMIC DNA]</scope>
    <source>
        <strain evidence="2 3">RM579</strain>
    </source>
</reference>
<dbReference type="Proteomes" id="UP000440096">
    <property type="component" value="Unassembled WGS sequence"/>
</dbReference>
<organism evidence="2 3">
    <name type="scientific">Amycolatopsis pithecellobii</name>
    <dbReference type="NCBI Taxonomy" id="664692"/>
    <lineage>
        <taxon>Bacteria</taxon>
        <taxon>Bacillati</taxon>
        <taxon>Actinomycetota</taxon>
        <taxon>Actinomycetes</taxon>
        <taxon>Pseudonocardiales</taxon>
        <taxon>Pseudonocardiaceae</taxon>
        <taxon>Amycolatopsis</taxon>
    </lineage>
</organism>
<dbReference type="AlphaFoldDB" id="A0A6N7ZA00"/>
<gene>
    <name evidence="2" type="ORF">GKO32_31915</name>
</gene>
<keyword evidence="3" id="KW-1185">Reference proteome</keyword>
<keyword evidence="1" id="KW-0040">ANK repeat</keyword>
<dbReference type="InterPro" id="IPR051616">
    <property type="entry name" value="Cul2-RING_E3_ligase_SR"/>
</dbReference>
<dbReference type="PANTHER" id="PTHR46224">
    <property type="entry name" value="ANKYRIN REPEAT FAMILY PROTEIN"/>
    <property type="match status" value="1"/>
</dbReference>
<dbReference type="InterPro" id="IPR036770">
    <property type="entry name" value="Ankyrin_rpt-contain_sf"/>
</dbReference>
<dbReference type="Pfam" id="PF12796">
    <property type="entry name" value="Ank_2"/>
    <property type="match status" value="1"/>
</dbReference>
<feature type="repeat" description="ANK" evidence="1">
    <location>
        <begin position="45"/>
        <end position="77"/>
    </location>
</feature>
<dbReference type="OrthoDB" id="306540at2"/>
<sequence length="130" mass="13443">MSDEASDADLLNPTARAFVLAREGNAQLLGTYVDGGVPLDATNDRGDTLLMLAAYHGNTEAVRVLLDRGADPNQLTEHGQSPLAAAVFKNATDIVKALVAKGADPETGAPSALEAAQMFGNTGLLTLLQP</sequence>
<dbReference type="InterPro" id="IPR002110">
    <property type="entry name" value="Ankyrin_rpt"/>
</dbReference>